<dbReference type="EMBL" id="JAABOJ010000017">
    <property type="protein sequence ID" value="KAF3280915.1"/>
    <property type="molecule type" value="Genomic_DNA"/>
</dbReference>
<keyword evidence="5" id="KW-0521">NADP</keyword>
<evidence type="ECO:0000256" key="5">
    <source>
        <dbReference type="ARBA" id="ARBA00022857"/>
    </source>
</evidence>
<feature type="region of interest" description="Disordered" evidence="8">
    <location>
        <begin position="1321"/>
        <end position="1341"/>
    </location>
</feature>
<keyword evidence="4" id="KW-0274">FAD</keyword>
<gene>
    <name evidence="10" type="ORF">TWF970_002594</name>
</gene>
<dbReference type="GO" id="GO:0004499">
    <property type="term" value="F:N,N-dimethylaniline monooxygenase activity"/>
    <property type="evidence" value="ECO:0007669"/>
    <property type="project" value="InterPro"/>
</dbReference>
<name>A0A7C8VGL3_ORBOL</name>
<keyword evidence="3" id="KW-0285">Flavoprotein</keyword>
<evidence type="ECO:0000256" key="9">
    <source>
        <dbReference type="SAM" id="SignalP"/>
    </source>
</evidence>
<dbReference type="PANTHER" id="PTHR23023">
    <property type="entry name" value="DIMETHYLANILINE MONOOXYGENASE"/>
    <property type="match status" value="1"/>
</dbReference>
<feature type="region of interest" description="Disordered" evidence="8">
    <location>
        <begin position="1354"/>
        <end position="1375"/>
    </location>
</feature>
<dbReference type="SUPFAM" id="SSF51905">
    <property type="entry name" value="FAD/NAD(P)-binding domain"/>
    <property type="match status" value="2"/>
</dbReference>
<evidence type="ECO:0000256" key="8">
    <source>
        <dbReference type="SAM" id="MobiDB-lite"/>
    </source>
</evidence>
<dbReference type="FunFam" id="3.50.50.60:FF:000138">
    <property type="entry name" value="Flavin-containing monooxygenase"/>
    <property type="match status" value="1"/>
</dbReference>
<dbReference type="InterPro" id="IPR050346">
    <property type="entry name" value="FMO-like"/>
</dbReference>
<keyword evidence="6" id="KW-0560">Oxidoreductase</keyword>
<feature type="chain" id="PRO_5028816451" description="FAD/NAD(P)-binding domain-containing protein" evidence="9">
    <location>
        <begin position="29"/>
        <end position="1766"/>
    </location>
</feature>
<sequence length="1766" mass="200851">MKNPFTYSNGLLICLAYIILQTPVCINAEELRISTWDWDLYLQENVQALQKILLEIGVFKVGRQAHCAVGGPNDLIALDPDIPTSLYYSTTTLKVALRGFQTAIDNAADAAETGLDQGTFLREYGFEDIENALASERRLILTIEVYENMITEFLESGVLMDRFPSAGYPTLSEEHNIQALAQQIEGAKLPGVNLQEDVKVDSNSRPIFVGFWQSLLEEANRKRILAIADVGLAKKYFDTNGFTASVKHRSGTPQNPSFVLTVSALLKRIEAFFACWGRASQRVIGALEQLGDLPEPVSNRRWMVKHDGKEVTGMVTQLDYKLWESPNFVLAGLDLVEPLLAQLPPNDDGSQCYNRYHLDQHIWSEVSRTTDKQSKWPILNHLAAICKIFKIYACKNTECVRNLENLKRLNVVPESTWNPFRERILQIISCQRSVPLADRDTRAFKNFASAINCFYWILDSTWRDNTIQVTGTYLTNDDFTQTDTIDVFPVCEIIYWAVTVQMYFGHNPDIFGERWKKAIIPIKVAAKAIADATKKASGNICLNRLWNITLISERAEQDIPSLINLAIGERYAKLRHPGHENCTPEQCDFNSLDATRVTQLHQCPETDADCRTTKIHFDPALLKVSIESGGGTTWSIDAPFRVLQDRKYIAISHVWADGTGIGLEPAGRVNACLFEYFARIARALECKGIWWDTISIPTDPKLRSKAINEMHNNYSNAQFTVLHDRYLANFEWADDGTPCLAVILSPWFTRGWTALECIMSRRIKVIFKKPGSTTYEPILKDLDEEVLAQDPSRCSRGHWIASTIIRRLRQPNQITGDLESSENKDIIQNVSDLLAVLQPRSTSWSRDRMIIAGLLAGVEVQYGESAAAITQKICQKLKYINPVSLVHEKTPITETGAWSWCPKFLYDMPASPPSDFHGRYHQCLIRNGAIKLSMYTWYRRVTKEDVLQRRIIPFSTHPSVSFKIDAALEEEWHNCLILELTPMVALLVATIEDNKPIASTAAYLVPRGDEAIVCRHIGSVRVVQEKSFHEKLTLNKSKMATFIIGPPEEFPETPVRNNLQTLAHVPQSQRIIQNILKWDEQVWIGDRADGELFVPKRIKERLSFGHFLEVAMHEVEIKYNTANDELITALAKTPCFAISGQGLIQKVSKAWSLETPLYSLVGVGLRWPPPSIPSSERVERRGKILERKIIEYPTNSFMLEFENDTLTYSAIKKKYIEPSETRPYQGIWACISPSGAYELHLFQQPEPEEIMATKITRTWAGPPAGSPVFRAEDIENQLLLYSNREIDCDISLKADDDDSPKWTSRFFHFVDHNTINMVPDPDFEEEEDGEEQRSSFGGVWNYTPETKSRLEHIPQEDPNLDDEPVPDSHGSEKPVFMSPVYNELETNIPKDLMVFNKTPFDERLQLFPGHEDTKLYVQEFSKGLENYTEFNRRVVKLVRKDGLQWEIETQDVVSAETEKKVFDAVIIATGHYNVPYIPPIDGIEEFERRYPGSILHSKYFRVADGYKGKRVIVVGNSASGIDIASQISEVSQIPLYQSCRSKGAYKDFPLLAPEKIKIVPTIERFVPDDRTVVFSDGTVEKNIDVILFCTGYLHSLPFLEESAKPSERMITDGFYIHRLYQHLFYIPQPTLSIVGLPTKVIPFPFVETQAAVVAGVYSGRLGLPSEESMSKWEKDLLEQKPGDRHFHFLTFPQDADYMDILNEWSEEKESDGKRALYQPTKWGGKERWIRKNTPKIKAAFLVAKSEGRIVKTLEELGFHYEGDKEI</sequence>
<protein>
    <recommendedName>
        <fullName evidence="12">FAD/NAD(P)-binding domain-containing protein</fullName>
    </recommendedName>
</protein>
<evidence type="ECO:0000256" key="6">
    <source>
        <dbReference type="ARBA" id="ARBA00023002"/>
    </source>
</evidence>
<comment type="caution">
    <text evidence="10">The sequence shown here is derived from an EMBL/GenBank/DDBJ whole genome shotgun (WGS) entry which is preliminary data.</text>
</comment>
<reference evidence="10 11" key="1">
    <citation type="submission" date="2020-01" db="EMBL/GenBank/DDBJ databases">
        <authorList>
            <person name="Palmer J.M."/>
        </authorList>
    </citation>
    <scope>NUCLEOTIDE SEQUENCE [LARGE SCALE GENOMIC DNA]</scope>
    <source>
        <strain evidence="10 11">TWF970</strain>
    </source>
</reference>
<evidence type="ECO:0000256" key="2">
    <source>
        <dbReference type="ARBA" id="ARBA00009183"/>
    </source>
</evidence>
<evidence type="ECO:0000256" key="4">
    <source>
        <dbReference type="ARBA" id="ARBA00022827"/>
    </source>
</evidence>
<proteinExistence type="inferred from homology"/>
<accession>A0A7C8VGL3</accession>
<dbReference type="InterPro" id="IPR020946">
    <property type="entry name" value="Flavin_mOase-like"/>
</dbReference>
<dbReference type="Gene3D" id="3.50.50.60">
    <property type="entry name" value="FAD/NAD(P)-binding domain"/>
    <property type="match status" value="2"/>
</dbReference>
<evidence type="ECO:0000256" key="1">
    <source>
        <dbReference type="ARBA" id="ARBA00001974"/>
    </source>
</evidence>
<evidence type="ECO:0000313" key="10">
    <source>
        <dbReference type="EMBL" id="KAF3280915.1"/>
    </source>
</evidence>
<dbReference type="OrthoDB" id="20872at2759"/>
<evidence type="ECO:0000313" key="11">
    <source>
        <dbReference type="Proteomes" id="UP000474640"/>
    </source>
</evidence>
<comment type="cofactor">
    <cofactor evidence="1">
        <name>FAD</name>
        <dbReference type="ChEBI" id="CHEBI:57692"/>
    </cofactor>
</comment>
<dbReference type="GO" id="GO:0050660">
    <property type="term" value="F:flavin adenine dinucleotide binding"/>
    <property type="evidence" value="ECO:0007669"/>
    <property type="project" value="InterPro"/>
</dbReference>
<dbReference type="Pfam" id="PF00743">
    <property type="entry name" value="FMO-like"/>
    <property type="match status" value="2"/>
</dbReference>
<dbReference type="InterPro" id="IPR036188">
    <property type="entry name" value="FAD/NAD-bd_sf"/>
</dbReference>
<organism evidence="10 11">
    <name type="scientific">Orbilia oligospora</name>
    <name type="common">Nematode-trapping fungus</name>
    <name type="synonym">Arthrobotrys oligospora</name>
    <dbReference type="NCBI Taxonomy" id="2813651"/>
    <lineage>
        <taxon>Eukaryota</taxon>
        <taxon>Fungi</taxon>
        <taxon>Dikarya</taxon>
        <taxon>Ascomycota</taxon>
        <taxon>Pezizomycotina</taxon>
        <taxon>Orbiliomycetes</taxon>
        <taxon>Orbiliales</taxon>
        <taxon>Orbiliaceae</taxon>
        <taxon>Orbilia</taxon>
    </lineage>
</organism>
<evidence type="ECO:0000256" key="3">
    <source>
        <dbReference type="ARBA" id="ARBA00022630"/>
    </source>
</evidence>
<comment type="similarity">
    <text evidence="2">Belongs to the FMO family.</text>
</comment>
<feature type="compositionally biased region" description="Acidic residues" evidence="8">
    <location>
        <begin position="1321"/>
        <end position="1330"/>
    </location>
</feature>
<evidence type="ECO:0008006" key="12">
    <source>
        <dbReference type="Google" id="ProtNLM"/>
    </source>
</evidence>
<evidence type="ECO:0000256" key="7">
    <source>
        <dbReference type="ARBA" id="ARBA00023033"/>
    </source>
</evidence>
<dbReference type="Proteomes" id="UP000474640">
    <property type="component" value="Unassembled WGS sequence"/>
</dbReference>
<keyword evidence="9" id="KW-0732">Signal</keyword>
<keyword evidence="7" id="KW-0503">Monooxygenase</keyword>
<feature type="signal peptide" evidence="9">
    <location>
        <begin position="1"/>
        <end position="28"/>
    </location>
</feature>
<dbReference type="GO" id="GO:0050661">
    <property type="term" value="F:NADP binding"/>
    <property type="evidence" value="ECO:0007669"/>
    <property type="project" value="InterPro"/>
</dbReference>